<reference evidence="3" key="1">
    <citation type="journal article" date="2019" name="Int. J. Syst. Evol. Microbiol.">
        <title>The Global Catalogue of Microorganisms (GCM) 10K type strain sequencing project: providing services to taxonomists for standard genome sequencing and annotation.</title>
        <authorList>
            <consortium name="The Broad Institute Genomics Platform"/>
            <consortium name="The Broad Institute Genome Sequencing Center for Infectious Disease"/>
            <person name="Wu L."/>
            <person name="Ma J."/>
        </authorList>
    </citation>
    <scope>NUCLEOTIDE SEQUENCE [LARGE SCALE GENOMIC DNA]</scope>
    <source>
        <strain evidence="3">JCM 16925</strain>
    </source>
</reference>
<feature type="region of interest" description="Disordered" evidence="1">
    <location>
        <begin position="44"/>
        <end position="88"/>
    </location>
</feature>
<organism evidence="2 3">
    <name type="scientific">Streptomyces shaanxiensis</name>
    <dbReference type="NCBI Taxonomy" id="653357"/>
    <lineage>
        <taxon>Bacteria</taxon>
        <taxon>Bacillati</taxon>
        <taxon>Actinomycetota</taxon>
        <taxon>Actinomycetes</taxon>
        <taxon>Kitasatosporales</taxon>
        <taxon>Streptomycetaceae</taxon>
        <taxon>Streptomyces</taxon>
    </lineage>
</organism>
<keyword evidence="3" id="KW-1185">Reference proteome</keyword>
<sequence>MAGPTAAGFNQVNPTLVAPPVLPPAWCSIRLAVIRGCTTKQGARTGIDARRSHIPLDGLRPGTSPWPPPGSARGREDQRENLLSACLA</sequence>
<protein>
    <submittedName>
        <fullName evidence="2">Uncharacterized protein</fullName>
    </submittedName>
</protein>
<accession>A0ABP7UBJ6</accession>
<dbReference type="EMBL" id="BAAAZY010000003">
    <property type="protein sequence ID" value="GAA4039711.1"/>
    <property type="molecule type" value="Genomic_DNA"/>
</dbReference>
<comment type="caution">
    <text evidence="2">The sequence shown here is derived from an EMBL/GenBank/DDBJ whole genome shotgun (WGS) entry which is preliminary data.</text>
</comment>
<evidence type="ECO:0000313" key="3">
    <source>
        <dbReference type="Proteomes" id="UP001499984"/>
    </source>
</evidence>
<gene>
    <name evidence="2" type="ORF">GCM10022233_05300</name>
</gene>
<evidence type="ECO:0000313" key="2">
    <source>
        <dbReference type="EMBL" id="GAA4039711.1"/>
    </source>
</evidence>
<name>A0ABP7UBJ6_9ACTN</name>
<dbReference type="Proteomes" id="UP001499984">
    <property type="component" value="Unassembled WGS sequence"/>
</dbReference>
<proteinExistence type="predicted"/>
<evidence type="ECO:0000256" key="1">
    <source>
        <dbReference type="SAM" id="MobiDB-lite"/>
    </source>
</evidence>